<keyword evidence="2" id="KW-1185">Reference proteome</keyword>
<gene>
    <name evidence="1" type="ORF">GGR42_001370</name>
</gene>
<dbReference type="AlphaFoldDB" id="A0A846QS65"/>
<evidence type="ECO:0000313" key="2">
    <source>
        <dbReference type="Proteomes" id="UP000590442"/>
    </source>
</evidence>
<dbReference type="RefSeq" id="WP_167962178.1">
    <property type="nucleotide sequence ID" value="NZ_JAATJJ010000001.1"/>
</dbReference>
<dbReference type="Proteomes" id="UP000590442">
    <property type="component" value="Unassembled WGS sequence"/>
</dbReference>
<protein>
    <submittedName>
        <fullName evidence="1">Uncharacterized protein</fullName>
    </submittedName>
</protein>
<evidence type="ECO:0000313" key="1">
    <source>
        <dbReference type="EMBL" id="NJB70908.1"/>
    </source>
</evidence>
<dbReference type="EMBL" id="JAATJJ010000001">
    <property type="protein sequence ID" value="NJB70908.1"/>
    <property type="molecule type" value="Genomic_DNA"/>
</dbReference>
<comment type="caution">
    <text evidence="1">The sequence shown here is derived from an EMBL/GenBank/DDBJ whole genome shotgun (WGS) entry which is preliminary data.</text>
</comment>
<accession>A0A846QS65</accession>
<name>A0A846QS65_9FLAO</name>
<sequence>MKNYYFSIVTFFLVLALKAQTPNYSSTLDIELGKYNIKSKAIQNKLFKENITTAFSHVIFSNSDLASNTSAFGYTQDEEKTNVTVNGNIKLQDAIYLRLGANVTGSKSIFEFYSDGSWRNNVGLNLGLILNVGKPVTFFKGDEKKFKLNKARREIRGSEPIYNPRKYTKTSKTEIDSLKNDILIYYGGVLNVHKNVLDSLPDVKKLIEEKKYEEAYVKLDSEHKKVQNYLNSLATQSKLEKYVKDDILYNFDKENDMTYGYILKWLDLNVNLSNSTYKFSEENIEATILEAFNNQFDNEDANKLKTVISFNFNHTHNSEKLVWYYQIGLSASSSSFLESTLIDGTPKVVQNNSSEYILQDEEEQNLGRFDLIKENLKTGSLNAYGAIFFTKKKSFGFNASLSHSYLIDKPENVFFKNNFTALFGPIFRKTKDDNTSLTFGIDVGWSNSIYKSKVSNDFTGRIRLGIPFNIYSKKTEDKTKK</sequence>
<organism evidence="1 2">
    <name type="scientific">Saonia flava</name>
    <dbReference type="NCBI Taxonomy" id="523696"/>
    <lineage>
        <taxon>Bacteria</taxon>
        <taxon>Pseudomonadati</taxon>
        <taxon>Bacteroidota</taxon>
        <taxon>Flavobacteriia</taxon>
        <taxon>Flavobacteriales</taxon>
        <taxon>Flavobacteriaceae</taxon>
        <taxon>Saonia</taxon>
    </lineage>
</organism>
<reference evidence="1 2" key="1">
    <citation type="submission" date="2020-03" db="EMBL/GenBank/DDBJ databases">
        <title>Genomic Encyclopedia of Type Strains, Phase IV (KMG-IV): sequencing the most valuable type-strain genomes for metagenomic binning, comparative biology and taxonomic classification.</title>
        <authorList>
            <person name="Goeker M."/>
        </authorList>
    </citation>
    <scope>NUCLEOTIDE SEQUENCE [LARGE SCALE GENOMIC DNA]</scope>
    <source>
        <strain evidence="1 2">DSM 29762</strain>
    </source>
</reference>
<proteinExistence type="predicted"/>